<name>A0A853BXA5_9ACTN</name>
<dbReference type="AlphaFoldDB" id="A0A853BXA5"/>
<proteinExistence type="predicted"/>
<dbReference type="RefSeq" id="WP_179666050.1">
    <property type="nucleotide sequence ID" value="NZ_JACCFP010000001.1"/>
</dbReference>
<keyword evidence="2" id="KW-0472">Membrane</keyword>
<accession>A0A853BXA5</accession>
<evidence type="ECO:0000313" key="3">
    <source>
        <dbReference type="EMBL" id="NYI99395.1"/>
    </source>
</evidence>
<evidence type="ECO:0000256" key="2">
    <source>
        <dbReference type="SAM" id="Phobius"/>
    </source>
</evidence>
<dbReference type="EMBL" id="JACCFP010000001">
    <property type="protein sequence ID" value="NYI99395.1"/>
    <property type="molecule type" value="Genomic_DNA"/>
</dbReference>
<feature type="region of interest" description="Disordered" evidence="1">
    <location>
        <begin position="33"/>
        <end position="60"/>
    </location>
</feature>
<dbReference type="Proteomes" id="UP000530424">
    <property type="component" value="Unassembled WGS sequence"/>
</dbReference>
<reference evidence="3 4" key="1">
    <citation type="submission" date="2020-07" db="EMBL/GenBank/DDBJ databases">
        <title>Sequencing the genomes of 1000 actinobacteria strains.</title>
        <authorList>
            <person name="Klenk H.-P."/>
        </authorList>
    </citation>
    <scope>NUCLEOTIDE SEQUENCE [LARGE SCALE GENOMIC DNA]</scope>
    <source>
        <strain evidence="3 4">DSM 103833</strain>
    </source>
</reference>
<protein>
    <submittedName>
        <fullName evidence="3">Uncharacterized protein</fullName>
    </submittedName>
</protein>
<feature type="transmembrane region" description="Helical" evidence="2">
    <location>
        <begin position="7"/>
        <end position="27"/>
    </location>
</feature>
<evidence type="ECO:0000256" key="1">
    <source>
        <dbReference type="SAM" id="MobiDB-lite"/>
    </source>
</evidence>
<comment type="caution">
    <text evidence="3">The sequence shown here is derived from an EMBL/GenBank/DDBJ whole genome shotgun (WGS) entry which is preliminary data.</text>
</comment>
<sequence length="158" mass="15829">MSDRRDLWSRVGAGLLILVVLALVLLVRPGGTDDAGPGPEADPSTSPSGPGPTGPPATDGEFCRAFRALAAAQSVYVATPDARGAELLREAAAAVVAMGPPESMPIEARGGLFTALSGIYGSLGETLPPSAVPGAADGPQVAGSDQAFSGWLNEYCPA</sequence>
<organism evidence="3 4">
    <name type="scientific">Nocardioides thalensis</name>
    <dbReference type="NCBI Taxonomy" id="1914755"/>
    <lineage>
        <taxon>Bacteria</taxon>
        <taxon>Bacillati</taxon>
        <taxon>Actinomycetota</taxon>
        <taxon>Actinomycetes</taxon>
        <taxon>Propionibacteriales</taxon>
        <taxon>Nocardioidaceae</taxon>
        <taxon>Nocardioides</taxon>
    </lineage>
</organism>
<evidence type="ECO:0000313" key="4">
    <source>
        <dbReference type="Proteomes" id="UP000530424"/>
    </source>
</evidence>
<gene>
    <name evidence="3" type="ORF">HNR19_000094</name>
</gene>
<keyword evidence="4" id="KW-1185">Reference proteome</keyword>
<keyword evidence="2" id="KW-0812">Transmembrane</keyword>
<keyword evidence="2" id="KW-1133">Transmembrane helix</keyword>